<proteinExistence type="predicted"/>
<feature type="signal peptide" evidence="1">
    <location>
        <begin position="1"/>
        <end position="31"/>
    </location>
</feature>
<keyword evidence="3" id="KW-1185">Reference proteome</keyword>
<keyword evidence="1" id="KW-0732">Signal</keyword>
<evidence type="ECO:0000313" key="3">
    <source>
        <dbReference type="Proteomes" id="UP001556196"/>
    </source>
</evidence>
<name>A0ABV3QVD5_9HYPH</name>
<dbReference type="Proteomes" id="UP001556196">
    <property type="component" value="Unassembled WGS sequence"/>
</dbReference>
<comment type="caution">
    <text evidence="2">The sequence shown here is derived from an EMBL/GenBank/DDBJ whole genome shotgun (WGS) entry which is preliminary data.</text>
</comment>
<organism evidence="2 3">
    <name type="scientific">Mesorhizobium marinum</name>
    <dbReference type="NCBI Taxonomy" id="3228790"/>
    <lineage>
        <taxon>Bacteria</taxon>
        <taxon>Pseudomonadati</taxon>
        <taxon>Pseudomonadota</taxon>
        <taxon>Alphaproteobacteria</taxon>
        <taxon>Hyphomicrobiales</taxon>
        <taxon>Phyllobacteriaceae</taxon>
        <taxon>Mesorhizobium</taxon>
    </lineage>
</organism>
<dbReference type="EMBL" id="JBFOCI010000001">
    <property type="protein sequence ID" value="MEW9805035.1"/>
    <property type="molecule type" value="Genomic_DNA"/>
</dbReference>
<evidence type="ECO:0000256" key="1">
    <source>
        <dbReference type="SAM" id="SignalP"/>
    </source>
</evidence>
<reference evidence="2 3" key="1">
    <citation type="submission" date="2024-06" db="EMBL/GenBank/DDBJ databases">
        <authorList>
            <person name="Tuo L."/>
        </authorList>
    </citation>
    <scope>NUCLEOTIDE SEQUENCE [LARGE SCALE GENOMIC DNA]</scope>
    <source>
        <strain evidence="2 3">ZMM04-5</strain>
    </source>
</reference>
<evidence type="ECO:0000313" key="2">
    <source>
        <dbReference type="EMBL" id="MEW9805035.1"/>
    </source>
</evidence>
<accession>A0ABV3QVD5</accession>
<feature type="chain" id="PRO_5046278520" description="SH3 domain-containing protein" evidence="1">
    <location>
        <begin position="32"/>
        <end position="117"/>
    </location>
</feature>
<sequence length="117" mass="12138">MKSVLARLVSGAALATSAIGLSVMASAPAMATSGPGCLVVVNVASNDALNMRRHASASSRIVDVLVPGHHGIIHLDGVCKPLSVAWGSRWCPVTHYNGDSVTSGWVKARYVRDSDCP</sequence>
<evidence type="ECO:0008006" key="4">
    <source>
        <dbReference type="Google" id="ProtNLM"/>
    </source>
</evidence>
<protein>
    <recommendedName>
        <fullName evidence="4">SH3 domain-containing protein</fullName>
    </recommendedName>
</protein>
<dbReference type="Gene3D" id="2.30.30.40">
    <property type="entry name" value="SH3 Domains"/>
    <property type="match status" value="1"/>
</dbReference>
<dbReference type="RefSeq" id="WP_367722086.1">
    <property type="nucleotide sequence ID" value="NZ_JBFOCI010000001.1"/>
</dbReference>
<gene>
    <name evidence="2" type="ORF">ABUE31_03435</name>
</gene>